<keyword evidence="4" id="KW-0479">Metal-binding</keyword>
<dbReference type="Pfam" id="PF02467">
    <property type="entry name" value="Whib"/>
    <property type="match status" value="1"/>
</dbReference>
<dbReference type="GO" id="GO:0051539">
    <property type="term" value="F:4 iron, 4 sulfur cluster binding"/>
    <property type="evidence" value="ECO:0007669"/>
    <property type="project" value="UniProtKB-KW"/>
</dbReference>
<dbReference type="GO" id="GO:0045892">
    <property type="term" value="P:negative regulation of DNA-templated transcription"/>
    <property type="evidence" value="ECO:0007669"/>
    <property type="project" value="TreeGrafter"/>
</dbReference>
<accession>A0A6J6NGY4</accession>
<evidence type="ECO:0000256" key="3">
    <source>
        <dbReference type="ARBA" id="ARBA00022485"/>
    </source>
</evidence>
<dbReference type="GO" id="GO:0003677">
    <property type="term" value="F:DNA binding"/>
    <property type="evidence" value="ECO:0007669"/>
    <property type="project" value="UniProtKB-KW"/>
</dbReference>
<dbReference type="PANTHER" id="PTHR38839:SF6">
    <property type="entry name" value="TRANSCRIPTIONAL REGULATOR WHIB1"/>
    <property type="match status" value="1"/>
</dbReference>
<dbReference type="GO" id="GO:0045454">
    <property type="term" value="P:cell redox homeostasis"/>
    <property type="evidence" value="ECO:0007669"/>
    <property type="project" value="TreeGrafter"/>
</dbReference>
<evidence type="ECO:0000256" key="7">
    <source>
        <dbReference type="ARBA" id="ARBA00023015"/>
    </source>
</evidence>
<dbReference type="GO" id="GO:0046872">
    <property type="term" value="F:metal ion binding"/>
    <property type="evidence" value="ECO:0007669"/>
    <property type="project" value="UniProtKB-KW"/>
</dbReference>
<dbReference type="EMBL" id="CAEZXL010000052">
    <property type="protein sequence ID" value="CAB4683865.1"/>
    <property type="molecule type" value="Genomic_DNA"/>
</dbReference>
<evidence type="ECO:0000259" key="11">
    <source>
        <dbReference type="PROSITE" id="PS51674"/>
    </source>
</evidence>
<keyword evidence="5" id="KW-0408">Iron</keyword>
<evidence type="ECO:0000256" key="4">
    <source>
        <dbReference type="ARBA" id="ARBA00022723"/>
    </source>
</evidence>
<keyword evidence="9" id="KW-1015">Disulfide bond</keyword>
<keyword evidence="8" id="KW-0238">DNA-binding</keyword>
<keyword evidence="6" id="KW-0411">Iron-sulfur</keyword>
<keyword evidence="10" id="KW-0804">Transcription</keyword>
<comment type="similarity">
    <text evidence="2">Belongs to the WhiB family.</text>
</comment>
<proteinExistence type="inferred from homology"/>
<evidence type="ECO:0000256" key="2">
    <source>
        <dbReference type="ARBA" id="ARBA00006597"/>
    </source>
</evidence>
<dbReference type="AlphaFoldDB" id="A0A6J6NGY4"/>
<feature type="domain" description="4Fe-4S Wbl-type" evidence="11">
    <location>
        <begin position="45"/>
        <end position="107"/>
    </location>
</feature>
<sequence length="119" mass="13713">MGKLTSRGRELNTQIDPILVFVNQILQIRSKEHEYMELPWLTEARCRTEDPELFFPVGNTGPAVDQIEQAKAICRDCKVTNNCLEYAIKENQDNGIWGGLSEDERKSLKRKYARARRSA</sequence>
<gene>
    <name evidence="12" type="ORF">UFOPK2373_00420</name>
</gene>
<dbReference type="GO" id="GO:0047134">
    <property type="term" value="F:protein-disulfide reductase [NAD(P)H] activity"/>
    <property type="evidence" value="ECO:0007669"/>
    <property type="project" value="TreeGrafter"/>
</dbReference>
<dbReference type="PANTHER" id="PTHR38839">
    <property type="entry name" value="TRANSCRIPTIONAL REGULATOR WHID-RELATED"/>
    <property type="match status" value="1"/>
</dbReference>
<comment type="cofactor">
    <cofactor evidence="1">
        <name>[4Fe-4S] cluster</name>
        <dbReference type="ChEBI" id="CHEBI:49883"/>
    </cofactor>
</comment>
<evidence type="ECO:0000256" key="6">
    <source>
        <dbReference type="ARBA" id="ARBA00023014"/>
    </source>
</evidence>
<evidence type="ECO:0000256" key="1">
    <source>
        <dbReference type="ARBA" id="ARBA00001966"/>
    </source>
</evidence>
<dbReference type="InterPro" id="IPR034768">
    <property type="entry name" value="4FE4S_WBL"/>
</dbReference>
<dbReference type="PROSITE" id="PS51674">
    <property type="entry name" value="4FE4S_WBL"/>
    <property type="match status" value="1"/>
</dbReference>
<reference evidence="12" key="1">
    <citation type="submission" date="2020-05" db="EMBL/GenBank/DDBJ databases">
        <authorList>
            <person name="Chiriac C."/>
            <person name="Salcher M."/>
            <person name="Ghai R."/>
            <person name="Kavagutti S V."/>
        </authorList>
    </citation>
    <scope>NUCLEOTIDE SEQUENCE</scope>
</reference>
<evidence type="ECO:0000256" key="5">
    <source>
        <dbReference type="ARBA" id="ARBA00023004"/>
    </source>
</evidence>
<keyword evidence="7" id="KW-0805">Transcription regulation</keyword>
<organism evidence="12">
    <name type="scientific">freshwater metagenome</name>
    <dbReference type="NCBI Taxonomy" id="449393"/>
    <lineage>
        <taxon>unclassified sequences</taxon>
        <taxon>metagenomes</taxon>
        <taxon>ecological metagenomes</taxon>
    </lineage>
</organism>
<evidence type="ECO:0000256" key="9">
    <source>
        <dbReference type="ARBA" id="ARBA00023157"/>
    </source>
</evidence>
<evidence type="ECO:0000313" key="12">
    <source>
        <dbReference type="EMBL" id="CAB4683865.1"/>
    </source>
</evidence>
<name>A0A6J6NGY4_9ZZZZ</name>
<dbReference type="InterPro" id="IPR003482">
    <property type="entry name" value="Whib"/>
</dbReference>
<protein>
    <submittedName>
        <fullName evidence="12">Unannotated protein</fullName>
    </submittedName>
</protein>
<evidence type="ECO:0000256" key="10">
    <source>
        <dbReference type="ARBA" id="ARBA00023163"/>
    </source>
</evidence>
<keyword evidence="3" id="KW-0004">4Fe-4S</keyword>
<dbReference type="HAMAP" id="MF_01479">
    <property type="entry name" value="WhiB"/>
    <property type="match status" value="1"/>
</dbReference>
<evidence type="ECO:0000256" key="8">
    <source>
        <dbReference type="ARBA" id="ARBA00023125"/>
    </source>
</evidence>